<proteinExistence type="predicted"/>
<dbReference type="SUPFAM" id="SSF53098">
    <property type="entry name" value="Ribonuclease H-like"/>
    <property type="match status" value="1"/>
</dbReference>
<dbReference type="GO" id="GO:0015074">
    <property type="term" value="P:DNA integration"/>
    <property type="evidence" value="ECO:0007669"/>
    <property type="project" value="InterPro"/>
</dbReference>
<sequence length="63" mass="7618">MLKGHGMTQSMLRVHCCIDTGPTEGFWGIMKCEMYHYGKYYNTKDELVKVVDDWIHYYMYERN</sequence>
<reference evidence="2 3" key="1">
    <citation type="submission" date="2018-08" db="EMBL/GenBank/DDBJ databases">
        <title>A genome reference for cultivated species of the human gut microbiota.</title>
        <authorList>
            <person name="Zou Y."/>
            <person name="Xue W."/>
            <person name="Luo G."/>
        </authorList>
    </citation>
    <scope>NUCLEOTIDE SEQUENCE [LARGE SCALE GENOMIC DNA]</scope>
    <source>
        <strain evidence="2 3">OM06-4</strain>
    </source>
</reference>
<dbReference type="InterPro" id="IPR012337">
    <property type="entry name" value="RNaseH-like_sf"/>
</dbReference>
<feature type="domain" description="Integrase catalytic" evidence="1">
    <location>
        <begin position="24"/>
        <end position="62"/>
    </location>
</feature>
<protein>
    <recommendedName>
        <fullName evidence="1">Integrase catalytic domain-containing protein</fullName>
    </recommendedName>
</protein>
<accession>A0A3E3EFG2</accession>
<dbReference type="Pfam" id="PF13333">
    <property type="entry name" value="rve_2"/>
    <property type="match status" value="1"/>
</dbReference>
<evidence type="ECO:0000313" key="3">
    <source>
        <dbReference type="Proteomes" id="UP000261032"/>
    </source>
</evidence>
<evidence type="ECO:0000259" key="1">
    <source>
        <dbReference type="Pfam" id="PF13333"/>
    </source>
</evidence>
<dbReference type="EMBL" id="QUSL01000008">
    <property type="protein sequence ID" value="RGD86128.1"/>
    <property type="molecule type" value="Genomic_DNA"/>
</dbReference>
<dbReference type="AlphaFoldDB" id="A0A3E3EFG2"/>
<name>A0A3E3EFG2_9FIRM</name>
<evidence type="ECO:0000313" key="2">
    <source>
        <dbReference type="EMBL" id="RGD86128.1"/>
    </source>
</evidence>
<gene>
    <name evidence="2" type="ORF">DXB93_06940</name>
</gene>
<dbReference type="InterPro" id="IPR001584">
    <property type="entry name" value="Integrase_cat-core"/>
</dbReference>
<comment type="caution">
    <text evidence="2">The sequence shown here is derived from an EMBL/GenBank/DDBJ whole genome shotgun (WGS) entry which is preliminary data.</text>
</comment>
<organism evidence="2 3">
    <name type="scientific">Thomasclavelia ramosa</name>
    <dbReference type="NCBI Taxonomy" id="1547"/>
    <lineage>
        <taxon>Bacteria</taxon>
        <taxon>Bacillati</taxon>
        <taxon>Bacillota</taxon>
        <taxon>Erysipelotrichia</taxon>
        <taxon>Erysipelotrichales</taxon>
        <taxon>Coprobacillaceae</taxon>
        <taxon>Thomasclavelia</taxon>
    </lineage>
</organism>
<dbReference type="Proteomes" id="UP000261032">
    <property type="component" value="Unassembled WGS sequence"/>
</dbReference>